<gene>
    <name evidence="2" type="ORF">HXX76_008010</name>
</gene>
<feature type="compositionally biased region" description="Gly residues" evidence="1">
    <location>
        <begin position="1228"/>
        <end position="1238"/>
    </location>
</feature>
<feature type="region of interest" description="Disordered" evidence="1">
    <location>
        <begin position="1"/>
        <end position="80"/>
    </location>
</feature>
<feature type="compositionally biased region" description="Gly residues" evidence="1">
    <location>
        <begin position="1504"/>
        <end position="1517"/>
    </location>
</feature>
<feature type="compositionally biased region" description="Low complexity" evidence="1">
    <location>
        <begin position="814"/>
        <end position="829"/>
    </location>
</feature>
<feature type="compositionally biased region" description="Low complexity" evidence="1">
    <location>
        <begin position="165"/>
        <end position="182"/>
    </location>
</feature>
<feature type="region of interest" description="Disordered" evidence="1">
    <location>
        <begin position="552"/>
        <end position="599"/>
    </location>
</feature>
<protein>
    <submittedName>
        <fullName evidence="2">Uncharacterized protein</fullName>
    </submittedName>
</protein>
<feature type="compositionally biased region" description="Low complexity" evidence="1">
    <location>
        <begin position="1488"/>
        <end position="1503"/>
    </location>
</feature>
<feature type="region of interest" description="Disordered" evidence="1">
    <location>
        <begin position="1031"/>
        <end position="1053"/>
    </location>
</feature>
<feature type="region of interest" description="Disordered" evidence="1">
    <location>
        <begin position="1116"/>
        <end position="1183"/>
    </location>
</feature>
<evidence type="ECO:0000313" key="3">
    <source>
        <dbReference type="Proteomes" id="UP000650467"/>
    </source>
</evidence>
<organism evidence="2 3">
    <name type="scientific">Chlamydomonas incerta</name>
    <dbReference type="NCBI Taxonomy" id="51695"/>
    <lineage>
        <taxon>Eukaryota</taxon>
        <taxon>Viridiplantae</taxon>
        <taxon>Chlorophyta</taxon>
        <taxon>core chlorophytes</taxon>
        <taxon>Chlorophyceae</taxon>
        <taxon>CS clade</taxon>
        <taxon>Chlamydomonadales</taxon>
        <taxon>Chlamydomonadaceae</taxon>
        <taxon>Chlamydomonas</taxon>
    </lineage>
</organism>
<dbReference type="EMBL" id="JAEHOC010000017">
    <property type="protein sequence ID" value="KAG2434286.1"/>
    <property type="molecule type" value="Genomic_DNA"/>
</dbReference>
<feature type="compositionally biased region" description="Polar residues" evidence="1">
    <location>
        <begin position="1413"/>
        <end position="1434"/>
    </location>
</feature>
<feature type="compositionally biased region" description="Low complexity" evidence="1">
    <location>
        <begin position="1116"/>
        <end position="1127"/>
    </location>
</feature>
<evidence type="ECO:0000256" key="1">
    <source>
        <dbReference type="SAM" id="MobiDB-lite"/>
    </source>
</evidence>
<name>A0A835T9W9_CHLIN</name>
<feature type="compositionally biased region" description="Low complexity" evidence="1">
    <location>
        <begin position="202"/>
        <end position="240"/>
    </location>
</feature>
<feature type="region of interest" description="Disordered" evidence="1">
    <location>
        <begin position="1488"/>
        <end position="1537"/>
    </location>
</feature>
<feature type="region of interest" description="Disordered" evidence="1">
    <location>
        <begin position="955"/>
        <end position="1008"/>
    </location>
</feature>
<feature type="compositionally biased region" description="Low complexity" evidence="1">
    <location>
        <begin position="563"/>
        <end position="575"/>
    </location>
</feature>
<proteinExistence type="predicted"/>
<accession>A0A835T9W9</accession>
<feature type="compositionally biased region" description="Gly residues" evidence="1">
    <location>
        <begin position="1389"/>
        <end position="1404"/>
    </location>
</feature>
<feature type="compositionally biased region" description="Gly residues" evidence="1">
    <location>
        <begin position="1268"/>
        <end position="1283"/>
    </location>
</feature>
<feature type="region of interest" description="Disordered" evidence="1">
    <location>
        <begin position="1226"/>
        <end position="1288"/>
    </location>
</feature>
<feature type="region of interest" description="Disordered" evidence="1">
    <location>
        <begin position="1201"/>
        <end position="1220"/>
    </location>
</feature>
<feature type="compositionally biased region" description="Gly residues" evidence="1">
    <location>
        <begin position="1164"/>
        <end position="1179"/>
    </location>
</feature>
<feature type="region of interest" description="Disordered" evidence="1">
    <location>
        <begin position="1066"/>
        <end position="1102"/>
    </location>
</feature>
<dbReference type="OrthoDB" id="553160at2759"/>
<reference evidence="2" key="1">
    <citation type="journal article" date="2020" name="bioRxiv">
        <title>Comparative genomics of Chlamydomonas.</title>
        <authorList>
            <person name="Craig R.J."/>
            <person name="Hasan A.R."/>
            <person name="Ness R.W."/>
            <person name="Keightley P.D."/>
        </authorList>
    </citation>
    <scope>NUCLEOTIDE SEQUENCE</scope>
    <source>
        <strain evidence="2">SAG 7.73</strain>
    </source>
</reference>
<feature type="region of interest" description="Disordered" evidence="1">
    <location>
        <begin position="165"/>
        <end position="240"/>
    </location>
</feature>
<feature type="region of interest" description="Disordered" evidence="1">
    <location>
        <begin position="1365"/>
        <end position="1456"/>
    </location>
</feature>
<comment type="caution">
    <text evidence="2">The sequence shown here is derived from an EMBL/GenBank/DDBJ whole genome shotgun (WGS) entry which is preliminary data.</text>
</comment>
<sequence>MDAVAAEECAGPASRISENLVEQGAGRKRPREDASEVVEPRAGGLSDVPESGSGSHGGERAVGSKVAALPATAGSTGEEHAAPLTAATAAPDPAEGPALGAAPAAASPFMLPMMMMLMGMGSMPFFSGTPPNGRAPFMPPAFMPALCQLLLVYIQRATYLAAQPQPQPQQLPGQPGAAKPAASNGPGIPPSAADQPHPESGATPSAATKAPEPAAAAAKAPASAPTDQGPAQRPEPQRPPAVVAVSQLQGYGIPVPSLLQAAAHLMVVGALSPVQYQEIQMELGPIAAQEGQAALAADGGVNAAAAAVAAAAAAVRSAAAPAGTAAAGIAGAKPAAAAAAAVLTPAAAAALAAAGGSGLLRPAASGPAVARTFGALDKAAPAAAGFSGKLDPVPRQQPDTAAAEPALLPTVSWPGRGGVQSTFRLGLGRRLFCAVADQLPTNTELDCILPPMYGFSGVLYKIKDSAEVGAALWDGAEVRDLGPYTSAQDARQSVVMSIKLLAAAAAAAPQPAPSGRAFTASGALPGAPSLRSGPSVRSGGVRIAAAGVAAEPAPPLAGGGARRGPLPAVPVRDGTAGLGGHGGAGSGRGWGRGAKANGRGGLGPAVPGFAAPGLGPGLPGAALDGAEPEPAEADVLEAADQLLKLRSEGSGRIRRSNSPEPLPLAAAAAGLPALLPPPALDALVGAELGTPPLPSAVAAQLQTLPGKQRSLAALAAADDPMGLPAALAAPAGLGLAGLQQLPDAGGGAGGRGSRTGSGSGRSGGAVAADELQDLPTTTVTGRLASGTPGPPSLTRQPPAGPLGASQRELGPMHARTLAAAAASSALPEAAGGGRALAPPRAPPPPPQQQQRRDAAVVDLTSADLDVKPQLSPRGANGGTPPMSKPGSSSASQAVVDSEAAALVALISSGRLHDMDRAQLEALVAGSSGPALLAALQSLPQDLVAAAAAAEAVGAAGTGAGPAGGHEAEAGVQGERGGGQAGAAPPPRQRHQLPQAAEQRRVPGWEGDGLVAGKGVPGLSGVLRLGRAEAGSAAGGDEGAQHPGRAGAAAAAADDGDDCQNGVLVLGGADGKDGLRGAGAPRGRHDGADEAAAGAARRHHATDQEAALLQQLQELAGQAQAQAHGGALSRQRPPHQEPPMRGGAGPGPGPGPGGLWAGPPQGLQGRAGGQGDLRGAGRGGLDPRDEAMDVYASAVAAAVQQQQHLQRQQQHQRHLQHQLQQHLAAGRLDGAGGAGGGHGPRGRPGVPERLPSSGGLGGLHAVGAPGPGPMLGGGPRGGSAGAGAGASPLLPGRRGGDIMLGLPLGLDGGGGGGAMPRYGGPLHGMAAARGRFSPYDSPHVDQQQQQLSEPAELLLQRLQAGRAAGALRLQQPGPGGDGRRMAPAMYGRPPGSGGGGGGGGGGGASMSGHDGTGAYTTSGRTSSQPTYGASYSTHGSRGRDVSGGASAEAALGDPSSSPYQRLAGVSGGGVGLGGLGGAGLLLGSGLSGLPPAGGRAPPDESPSGSGSGGLGARLGGPGELDAATGAEPTPKRQRSGVTREFSAVTNLVGLGLQEALAIVRQRQGPHS</sequence>
<feature type="compositionally biased region" description="Gly residues" evidence="1">
    <location>
        <begin position="1141"/>
        <end position="1155"/>
    </location>
</feature>
<keyword evidence="3" id="KW-1185">Reference proteome</keyword>
<evidence type="ECO:0000313" key="2">
    <source>
        <dbReference type="EMBL" id="KAG2434286.1"/>
    </source>
</evidence>
<feature type="compositionally biased region" description="Gly residues" evidence="1">
    <location>
        <begin position="576"/>
        <end position="599"/>
    </location>
</feature>
<feature type="compositionally biased region" description="Gly residues" evidence="1">
    <location>
        <begin position="744"/>
        <end position="763"/>
    </location>
</feature>
<dbReference type="Proteomes" id="UP000650467">
    <property type="component" value="Unassembled WGS sequence"/>
</dbReference>
<feature type="region of interest" description="Disordered" evidence="1">
    <location>
        <begin position="744"/>
        <end position="893"/>
    </location>
</feature>